<protein>
    <recommendedName>
        <fullName evidence="3">VWFA domain-containing protein</fullName>
    </recommendedName>
</protein>
<dbReference type="Gene3D" id="3.40.50.410">
    <property type="entry name" value="von Willebrand factor, type A domain"/>
    <property type="match status" value="1"/>
</dbReference>
<evidence type="ECO:0008006" key="3">
    <source>
        <dbReference type="Google" id="ProtNLM"/>
    </source>
</evidence>
<name>A0A382KS85_9ZZZZ</name>
<dbReference type="EMBL" id="UINC01082432">
    <property type="protein sequence ID" value="SVC27186.1"/>
    <property type="molecule type" value="Genomic_DNA"/>
</dbReference>
<evidence type="ECO:0000313" key="2">
    <source>
        <dbReference type="EMBL" id="SVC27186.1"/>
    </source>
</evidence>
<gene>
    <name evidence="2" type="ORF">METZ01_LOCUS280040</name>
</gene>
<feature type="transmembrane region" description="Helical" evidence="1">
    <location>
        <begin position="26"/>
        <end position="45"/>
    </location>
</feature>
<sequence>MFESLFEFLFKYRPLMFEQGDFTFRASWAGGLALLAVVAAAAATWRSYTQVRGNSQPLDRTVLTAVRLISLAVLAFCLMRPILVLSSVVPQQNFLGVLIDDSRSMQIADRDETARLQFVEDQFSTPEGDLRSALNERFSLRFFGFSTETDRLDVINELGYNGTRTHLGQALGRAHDELSGVPLSGLVVITDGADNAEDGLGESLLPIQAAGVPVFTVGLGREEFERDIQLGRVETPRRVLKGASLVTDLVVTHRGYRGETVTVQAEDEGRIVGSEEV</sequence>
<feature type="non-terminal residue" evidence="2">
    <location>
        <position position="277"/>
    </location>
</feature>
<keyword evidence="1" id="KW-0472">Membrane</keyword>
<feature type="transmembrane region" description="Helical" evidence="1">
    <location>
        <begin position="65"/>
        <end position="83"/>
    </location>
</feature>
<dbReference type="PANTHER" id="PTHR37947">
    <property type="entry name" value="BLL2462 PROTEIN"/>
    <property type="match status" value="1"/>
</dbReference>
<dbReference type="CDD" id="cd00198">
    <property type="entry name" value="vWFA"/>
    <property type="match status" value="1"/>
</dbReference>
<evidence type="ECO:0000256" key="1">
    <source>
        <dbReference type="SAM" id="Phobius"/>
    </source>
</evidence>
<accession>A0A382KS85</accession>
<dbReference type="InterPro" id="IPR036465">
    <property type="entry name" value="vWFA_dom_sf"/>
</dbReference>
<keyword evidence="1" id="KW-1133">Transmembrane helix</keyword>
<reference evidence="2" key="1">
    <citation type="submission" date="2018-05" db="EMBL/GenBank/DDBJ databases">
        <authorList>
            <person name="Lanie J.A."/>
            <person name="Ng W.-L."/>
            <person name="Kazmierczak K.M."/>
            <person name="Andrzejewski T.M."/>
            <person name="Davidsen T.M."/>
            <person name="Wayne K.J."/>
            <person name="Tettelin H."/>
            <person name="Glass J.I."/>
            <person name="Rusch D."/>
            <person name="Podicherti R."/>
            <person name="Tsui H.-C.T."/>
            <person name="Winkler M.E."/>
        </authorList>
    </citation>
    <scope>NUCLEOTIDE SEQUENCE</scope>
</reference>
<keyword evidence="1" id="KW-0812">Transmembrane</keyword>
<proteinExistence type="predicted"/>
<organism evidence="2">
    <name type="scientific">marine metagenome</name>
    <dbReference type="NCBI Taxonomy" id="408172"/>
    <lineage>
        <taxon>unclassified sequences</taxon>
        <taxon>metagenomes</taxon>
        <taxon>ecological metagenomes</taxon>
    </lineage>
</organism>
<dbReference type="SUPFAM" id="SSF53300">
    <property type="entry name" value="vWA-like"/>
    <property type="match status" value="1"/>
</dbReference>
<dbReference type="PANTHER" id="PTHR37947:SF1">
    <property type="entry name" value="BLL2462 PROTEIN"/>
    <property type="match status" value="1"/>
</dbReference>
<dbReference type="AlphaFoldDB" id="A0A382KS85"/>